<accession>A0A177ZU37</accession>
<evidence type="ECO:0000256" key="5">
    <source>
        <dbReference type="ARBA" id="ARBA00022692"/>
    </source>
</evidence>
<evidence type="ECO:0000259" key="9">
    <source>
        <dbReference type="Pfam" id="PF12832"/>
    </source>
</evidence>
<comment type="caution">
    <text evidence="10">The sequence shown here is derived from an EMBL/GenBank/DDBJ whole genome shotgun (WGS) entry which is preliminary data.</text>
</comment>
<evidence type="ECO:0000256" key="6">
    <source>
        <dbReference type="ARBA" id="ARBA00022989"/>
    </source>
</evidence>
<feature type="transmembrane region" description="Helical" evidence="8">
    <location>
        <begin position="73"/>
        <end position="90"/>
    </location>
</feature>
<feature type="transmembrane region" description="Helical" evidence="8">
    <location>
        <begin position="136"/>
        <end position="153"/>
    </location>
</feature>
<dbReference type="InterPro" id="IPR024989">
    <property type="entry name" value="MFS_assoc_dom"/>
</dbReference>
<sequence length="388" mass="43677">MGMNQFQWTLKLYLFMMGSINTFVVSYYPIYFKYMGLTTSEIGSVLALGGAVGLLGQPLWGILSDKFQTVKKLIMFVLVGSIIGIIWIFQVSTLTWIFVAASFFYLFYTSVFPLSENLTKRIATEHQLSFGTLRSWAAWGFAFITLVSGFFFAKLGIQYLLYPVLLFAILAFILATRLTDAPTGTKKINLRAMGKFFRSPTLLFFFAVTSFLALTHRINDNYISLYLIDIGGDETLVGWLWFIGVLSEAIMFYTSAIWFRPQKPIHYVILAGFLYFIRWLIVGYISDPLFLLAIQVLHGVCYAILFMGAIEYLYKLVPEEMQATGHMAFMLVVFGMTGIIGSLAGGIVFDTFGGSALYYIMAVFALMGSIGLIFFHLKEKTVVKGISI</sequence>
<evidence type="ECO:0000256" key="2">
    <source>
        <dbReference type="ARBA" id="ARBA00022448"/>
    </source>
</evidence>
<feature type="transmembrane region" description="Helical" evidence="8">
    <location>
        <begin position="42"/>
        <end position="61"/>
    </location>
</feature>
<dbReference type="InterPro" id="IPR026032">
    <property type="entry name" value="HcaT-like"/>
</dbReference>
<dbReference type="GO" id="GO:0015528">
    <property type="term" value="F:lactose:proton symporter activity"/>
    <property type="evidence" value="ECO:0007669"/>
    <property type="project" value="TreeGrafter"/>
</dbReference>
<dbReference type="EMBL" id="LDJR01000045">
    <property type="protein sequence ID" value="OAK71415.1"/>
    <property type="molecule type" value="Genomic_DNA"/>
</dbReference>
<feature type="transmembrane region" description="Helical" evidence="8">
    <location>
        <begin position="326"/>
        <end position="349"/>
    </location>
</feature>
<dbReference type="GO" id="GO:0005886">
    <property type="term" value="C:plasma membrane"/>
    <property type="evidence" value="ECO:0007669"/>
    <property type="project" value="UniProtKB-SubCell"/>
</dbReference>
<feature type="transmembrane region" description="Helical" evidence="8">
    <location>
        <begin position="159"/>
        <end position="179"/>
    </location>
</feature>
<name>A0A177ZU37_9BACI</name>
<reference evidence="10 11" key="1">
    <citation type="submission" date="2015-05" db="EMBL/GenBank/DDBJ databases">
        <title>Comparison of genome.</title>
        <authorList>
            <person name="Zheng Z."/>
            <person name="Sun M."/>
        </authorList>
    </citation>
    <scope>NUCLEOTIDE SEQUENCE [LARGE SCALE GENOMIC DNA]</scope>
    <source>
        <strain evidence="10 11">G25-74</strain>
    </source>
</reference>
<comment type="subcellular location">
    <subcellularLocation>
        <location evidence="1">Cell inner membrane</location>
        <topology evidence="1">Multi-pass membrane protein</topology>
    </subcellularLocation>
</comment>
<evidence type="ECO:0000256" key="3">
    <source>
        <dbReference type="ARBA" id="ARBA00022475"/>
    </source>
</evidence>
<evidence type="ECO:0000313" key="11">
    <source>
        <dbReference type="Proteomes" id="UP000077881"/>
    </source>
</evidence>
<evidence type="ECO:0000256" key="7">
    <source>
        <dbReference type="ARBA" id="ARBA00023136"/>
    </source>
</evidence>
<dbReference type="OrthoDB" id="1650886at2"/>
<dbReference type="AlphaFoldDB" id="A0A177ZU37"/>
<dbReference type="SUPFAM" id="SSF103473">
    <property type="entry name" value="MFS general substrate transporter"/>
    <property type="match status" value="1"/>
</dbReference>
<dbReference type="Pfam" id="PF12832">
    <property type="entry name" value="MFS_1_like"/>
    <property type="match status" value="1"/>
</dbReference>
<dbReference type="STRING" id="217031.ABB05_10615"/>
<feature type="transmembrane region" description="Helical" evidence="8">
    <location>
        <begin position="238"/>
        <end position="259"/>
    </location>
</feature>
<proteinExistence type="predicted"/>
<keyword evidence="7 8" id="KW-0472">Membrane</keyword>
<evidence type="ECO:0000256" key="8">
    <source>
        <dbReference type="SAM" id="Phobius"/>
    </source>
</evidence>
<keyword evidence="4" id="KW-0997">Cell inner membrane</keyword>
<evidence type="ECO:0000256" key="4">
    <source>
        <dbReference type="ARBA" id="ARBA00022519"/>
    </source>
</evidence>
<dbReference type="PANTHER" id="PTHR23522">
    <property type="entry name" value="BLL5896 PROTEIN"/>
    <property type="match status" value="1"/>
</dbReference>
<organism evidence="10 11">
    <name type="scientific">Lederbergia galactosidilytica</name>
    <dbReference type="NCBI Taxonomy" id="217031"/>
    <lineage>
        <taxon>Bacteria</taxon>
        <taxon>Bacillati</taxon>
        <taxon>Bacillota</taxon>
        <taxon>Bacilli</taxon>
        <taxon>Bacillales</taxon>
        <taxon>Bacillaceae</taxon>
        <taxon>Lederbergia</taxon>
    </lineage>
</organism>
<keyword evidence="6 8" id="KW-1133">Transmembrane helix</keyword>
<dbReference type="PATRIC" id="fig|217031.6.peg.2260"/>
<gene>
    <name evidence="10" type="ORF">ABB05_10615</name>
</gene>
<feature type="transmembrane region" description="Helical" evidence="8">
    <location>
        <begin position="200"/>
        <end position="218"/>
    </location>
</feature>
<dbReference type="PIRSF" id="PIRSF004925">
    <property type="entry name" value="HcaT"/>
    <property type="match status" value="1"/>
</dbReference>
<keyword evidence="11" id="KW-1185">Reference proteome</keyword>
<evidence type="ECO:0000313" key="10">
    <source>
        <dbReference type="EMBL" id="OAK71415.1"/>
    </source>
</evidence>
<feature type="domain" description="Major facilitator superfamily associated" evidence="9">
    <location>
        <begin position="8"/>
        <end position="359"/>
    </location>
</feature>
<feature type="transmembrane region" description="Helical" evidence="8">
    <location>
        <begin position="96"/>
        <end position="115"/>
    </location>
</feature>
<dbReference type="Gene3D" id="1.20.1250.20">
    <property type="entry name" value="MFS general substrate transporter like domains"/>
    <property type="match status" value="2"/>
</dbReference>
<feature type="transmembrane region" description="Helical" evidence="8">
    <location>
        <begin position="355"/>
        <end position="377"/>
    </location>
</feature>
<feature type="transmembrane region" description="Helical" evidence="8">
    <location>
        <begin position="12"/>
        <end position="30"/>
    </location>
</feature>
<keyword evidence="2" id="KW-0813">Transport</keyword>
<dbReference type="PANTHER" id="PTHR23522:SF10">
    <property type="entry name" value="3-PHENYLPROPIONIC ACID TRANSPORTER-RELATED"/>
    <property type="match status" value="1"/>
</dbReference>
<evidence type="ECO:0000256" key="1">
    <source>
        <dbReference type="ARBA" id="ARBA00004429"/>
    </source>
</evidence>
<dbReference type="GO" id="GO:0030395">
    <property type="term" value="F:lactose binding"/>
    <property type="evidence" value="ECO:0007669"/>
    <property type="project" value="TreeGrafter"/>
</dbReference>
<dbReference type="RefSeq" id="WP_057983783.1">
    <property type="nucleotide sequence ID" value="NZ_JAGGKH010000001.1"/>
</dbReference>
<protein>
    <recommendedName>
        <fullName evidence="9">Major facilitator superfamily associated domain-containing protein</fullName>
    </recommendedName>
</protein>
<keyword evidence="5 8" id="KW-0812">Transmembrane</keyword>
<feature type="transmembrane region" description="Helical" evidence="8">
    <location>
        <begin position="292"/>
        <end position="314"/>
    </location>
</feature>
<dbReference type="Proteomes" id="UP000077881">
    <property type="component" value="Unassembled WGS sequence"/>
</dbReference>
<feature type="transmembrane region" description="Helical" evidence="8">
    <location>
        <begin position="266"/>
        <end position="286"/>
    </location>
</feature>
<dbReference type="InterPro" id="IPR036259">
    <property type="entry name" value="MFS_trans_sf"/>
</dbReference>
<keyword evidence="3" id="KW-1003">Cell membrane</keyword>